<dbReference type="InterPro" id="IPR036640">
    <property type="entry name" value="ABC1_TM_sf"/>
</dbReference>
<dbReference type="CDD" id="cd18580">
    <property type="entry name" value="ABC_6TM_ABCC_D2"/>
    <property type="match status" value="1"/>
</dbReference>
<evidence type="ECO:0000256" key="8">
    <source>
        <dbReference type="SAM" id="Phobius"/>
    </source>
</evidence>
<keyword evidence="7 8" id="KW-0472">Membrane</keyword>
<feature type="domain" description="ABC transporter" evidence="9">
    <location>
        <begin position="475"/>
        <end position="702"/>
    </location>
</feature>
<dbReference type="eggNOG" id="KOG0054">
    <property type="taxonomic scope" value="Eukaryota"/>
</dbReference>
<proteinExistence type="predicted"/>
<feature type="transmembrane region" description="Helical" evidence="8">
    <location>
        <begin position="268"/>
        <end position="288"/>
    </location>
</feature>
<dbReference type="EnsemblMetazoa" id="MDOA002074-RB">
    <property type="protein sequence ID" value="MDOA002074-PB"/>
    <property type="gene ID" value="MDOA002074"/>
</dbReference>
<dbReference type="VEuPathDB" id="VectorBase:MDOA002074"/>
<feature type="transmembrane region" description="Helical" evidence="8">
    <location>
        <begin position="1031"/>
        <end position="1049"/>
    </location>
</feature>
<dbReference type="InterPro" id="IPR017871">
    <property type="entry name" value="ABC_transporter-like_CS"/>
</dbReference>
<dbReference type="PROSITE" id="PS50893">
    <property type="entry name" value="ABC_TRANSPORTER_2"/>
    <property type="match status" value="2"/>
</dbReference>
<dbReference type="InterPro" id="IPR044746">
    <property type="entry name" value="ABCC_6TM_D1"/>
</dbReference>
<evidence type="ECO:0000259" key="10">
    <source>
        <dbReference type="PROSITE" id="PS50929"/>
    </source>
</evidence>
<comment type="subcellular location">
    <subcellularLocation>
        <location evidence="1">Membrane</location>
        <topology evidence="1">Multi-pass membrane protein</topology>
    </subcellularLocation>
</comment>
<evidence type="ECO:0000256" key="3">
    <source>
        <dbReference type="ARBA" id="ARBA00022692"/>
    </source>
</evidence>
<dbReference type="Pfam" id="PF00664">
    <property type="entry name" value="ABC_membrane"/>
    <property type="match status" value="2"/>
</dbReference>
<feature type="transmembrane region" description="Helical" evidence="8">
    <location>
        <begin position="768"/>
        <end position="796"/>
    </location>
</feature>
<evidence type="ECO:0000259" key="9">
    <source>
        <dbReference type="PROSITE" id="PS50893"/>
    </source>
</evidence>
<keyword evidence="3 8" id="KW-0812">Transmembrane</keyword>
<dbReference type="SUPFAM" id="SSF90123">
    <property type="entry name" value="ABC transporter transmembrane region"/>
    <property type="match status" value="2"/>
</dbReference>
<dbReference type="FunFam" id="1.20.1560.10:FF:000014">
    <property type="entry name" value="Multidrug resistance-associated protein member 4"/>
    <property type="match status" value="1"/>
</dbReference>
<dbReference type="PANTHER" id="PTHR24223:SF415">
    <property type="entry name" value="FI20190P1"/>
    <property type="match status" value="1"/>
</dbReference>
<dbReference type="InterPro" id="IPR050173">
    <property type="entry name" value="ABC_transporter_C-like"/>
</dbReference>
<feature type="transmembrane region" description="Helical" evidence="8">
    <location>
        <begin position="914"/>
        <end position="934"/>
    </location>
</feature>
<dbReference type="FunFam" id="3.40.50.300:FF:000997">
    <property type="entry name" value="Multidrug resistance-associated protein 1"/>
    <property type="match status" value="1"/>
</dbReference>
<keyword evidence="5" id="KW-0067">ATP-binding</keyword>
<evidence type="ECO:0000256" key="2">
    <source>
        <dbReference type="ARBA" id="ARBA00022448"/>
    </source>
</evidence>
<dbReference type="GO" id="GO:0016887">
    <property type="term" value="F:ATP hydrolysis activity"/>
    <property type="evidence" value="ECO:0007669"/>
    <property type="project" value="InterPro"/>
</dbReference>
<sequence length="1340" mass="150484">MYNTAKPKEVNPRAKAGFLSQLFFTWIIPLMYKGCKNGLKEDDLPQCLPDDESRILGDKLEKNWFIELEKSKKSKRKPKLRKAVWRTFWPLAVTDGIVCFLYIMLKSLIPLFLAQLLLELPNAYQDPSKDSNVSMENSTDPSIDTIQSNNNIQLRVWTYMSWMWHNTYCLGGFLVGLTMFGCFINHHVDQRQKRMGAKMRIACCSLIFRKASKLSLKTAGDISVGHIVNLISNDVNRLDIGFVFAHYLWILPIQTVLIGYLIWIHIGYAAIVGVVALLLQTIPVQLSLSKWTARLRQRIAERTDARISKMNELIRGIQVIKMYSWEKSFEKEVKEARRLEILETRRAAYLRSFYLSSMILPERLTLFITIVAAVQLGSGSLMSADIIFAMANLYHVFQLVAGIFCPMGISFAAEAFTSLERIENFLMHKEKAEINTSKSHHQQPHHHNAVELENVTASWNSNTTDDSDTSVSIKMCEDDLKLLPIREPAKITLANISLQIPKHGLCAIVGPVGAGKSSIFQVILNELECENGLVKVDGQISYASQEPWLFPVSVKSNIIFGQEEDMDRYQKVINSCALSEDFKQLRCGDATLVGEGGASLSGGQKARVNLARAVYNNKASIYLFDDPLSAVDARVGREIFNNVMGPNSLLLRNKTRILITHQIQYLDQADYIVLMEDGKITATGCFEEMRGRLSDCNWGSSDVDSVAEVKPTKEEELTANAKQPMQNGCSKSQINLNTETDQVEAEDQGKGTVKASVWWEYFHAGNSIAGLLSITLILIVSQVICSGADYFVNIYTKIIFMDNLNQETSISQDLCLIIYSVLIAAVIIMIIMRCYLFLKTCMHASKVLHERMFSSILKATMRFFDTNPSGRILNRFSKDMGAMDESLPRFMSEFTHLALVMLGVLVVICIVNPMVLVAMCAVALVYFVIIKLYLRASQDLKRLEGIRRSPVFSHVSSCLSGLATIRSRNLQHTMIEEFDKLQDLHSAAYHLTLSSNTALGLWLDTANVCILLNSVTFSFIIFNYGTYSGNVGLAITQAMMLTGMVQYGLRQLGEAFQQMTSVERILAYTKLDHVENNANKLTPDNWPSAGEIRFNDVSLRYKENGQPILKDLNLVVAPTWKIGIVGRTGAGKTSLISVLFRLYDSQGNIFIDGKNCADIDLQILRANISVIPQQPVLFRGTIRYNLDPFNQYYGREKVLTTALEKAGLNGLSLEDEVAESGNNFSIGERQLLCLARAILRKNKILVLDEATANVDENTDSLIQKTIRQEFKECTVLTIAHRLKTVMDSDRILVLDAGRKIEYDAPHALLQNPQGHLSRMVDATGDSAEFLRAIAKQAYKK</sequence>
<dbReference type="InterPro" id="IPR003439">
    <property type="entry name" value="ABC_transporter-like_ATP-bd"/>
</dbReference>
<feature type="domain" description="ABC transporter" evidence="9">
    <location>
        <begin position="1092"/>
        <end position="1321"/>
    </location>
</feature>
<dbReference type="GO" id="GO:0140359">
    <property type="term" value="F:ABC-type transporter activity"/>
    <property type="evidence" value="ECO:0007669"/>
    <property type="project" value="InterPro"/>
</dbReference>
<evidence type="ECO:0000256" key="6">
    <source>
        <dbReference type="ARBA" id="ARBA00022989"/>
    </source>
</evidence>
<dbReference type="GO" id="GO:0005524">
    <property type="term" value="F:ATP binding"/>
    <property type="evidence" value="ECO:0007669"/>
    <property type="project" value="UniProtKB-KW"/>
</dbReference>
<dbReference type="SMART" id="SM00382">
    <property type="entry name" value="AAA"/>
    <property type="match status" value="2"/>
</dbReference>
<keyword evidence="4" id="KW-0547">Nucleotide-binding</keyword>
<feature type="transmembrane region" description="Helical" evidence="8">
    <location>
        <begin position="816"/>
        <end position="838"/>
    </location>
</feature>
<dbReference type="InterPro" id="IPR044726">
    <property type="entry name" value="ABCC_6TM_D2"/>
</dbReference>
<dbReference type="OrthoDB" id="6500128at2759"/>
<feature type="transmembrane region" description="Helical" evidence="8">
    <location>
        <begin position="1001"/>
        <end position="1025"/>
    </location>
</feature>
<evidence type="ECO:0000256" key="7">
    <source>
        <dbReference type="ARBA" id="ARBA00023136"/>
    </source>
</evidence>
<dbReference type="InterPro" id="IPR003593">
    <property type="entry name" value="AAA+_ATPase"/>
</dbReference>
<reference evidence="11" key="1">
    <citation type="submission" date="2020-05" db="UniProtKB">
        <authorList>
            <consortium name="EnsemblMetazoa"/>
        </authorList>
    </citation>
    <scope>IDENTIFICATION</scope>
    <source>
        <strain evidence="11">Aabys</strain>
    </source>
</reference>
<evidence type="ECO:0000256" key="5">
    <source>
        <dbReference type="ARBA" id="ARBA00022840"/>
    </source>
</evidence>
<gene>
    <name evidence="11" type="primary">101891911</name>
</gene>
<feature type="transmembrane region" description="Helical" evidence="8">
    <location>
        <begin position="83"/>
        <end position="105"/>
    </location>
</feature>
<dbReference type="Pfam" id="PF00005">
    <property type="entry name" value="ABC_tran"/>
    <property type="match status" value="2"/>
</dbReference>
<keyword evidence="6 8" id="KW-1133">Transmembrane helix</keyword>
<feature type="transmembrane region" description="Helical" evidence="8">
    <location>
        <begin position="240"/>
        <end position="262"/>
    </location>
</feature>
<protein>
    <recommendedName>
        <fullName evidence="12">ABC transporter</fullName>
    </recommendedName>
</protein>
<dbReference type="FunFam" id="3.40.50.300:FF:000163">
    <property type="entry name" value="Multidrug resistance-associated protein member 4"/>
    <property type="match status" value="1"/>
</dbReference>
<name>A0A1I8M7L1_MUSDO</name>
<evidence type="ECO:0008006" key="12">
    <source>
        <dbReference type="Google" id="ProtNLM"/>
    </source>
</evidence>
<dbReference type="PROSITE" id="PS00211">
    <property type="entry name" value="ABC_TRANSPORTER_1"/>
    <property type="match status" value="1"/>
</dbReference>
<dbReference type="PROSITE" id="PS50929">
    <property type="entry name" value="ABC_TM1F"/>
    <property type="match status" value="2"/>
</dbReference>
<organism evidence="11">
    <name type="scientific">Musca domestica</name>
    <name type="common">House fly</name>
    <dbReference type="NCBI Taxonomy" id="7370"/>
    <lineage>
        <taxon>Eukaryota</taxon>
        <taxon>Metazoa</taxon>
        <taxon>Ecdysozoa</taxon>
        <taxon>Arthropoda</taxon>
        <taxon>Hexapoda</taxon>
        <taxon>Insecta</taxon>
        <taxon>Pterygota</taxon>
        <taxon>Neoptera</taxon>
        <taxon>Endopterygota</taxon>
        <taxon>Diptera</taxon>
        <taxon>Brachycera</taxon>
        <taxon>Muscomorpha</taxon>
        <taxon>Muscoidea</taxon>
        <taxon>Muscidae</taxon>
        <taxon>Musca</taxon>
    </lineage>
</organism>
<dbReference type="InterPro" id="IPR027417">
    <property type="entry name" value="P-loop_NTPase"/>
</dbReference>
<evidence type="ECO:0000256" key="1">
    <source>
        <dbReference type="ARBA" id="ARBA00004141"/>
    </source>
</evidence>
<dbReference type="GO" id="GO:0016020">
    <property type="term" value="C:membrane"/>
    <property type="evidence" value="ECO:0007669"/>
    <property type="project" value="UniProtKB-SubCell"/>
</dbReference>
<dbReference type="SUPFAM" id="SSF52540">
    <property type="entry name" value="P-loop containing nucleoside triphosphate hydrolases"/>
    <property type="match status" value="2"/>
</dbReference>
<dbReference type="PANTHER" id="PTHR24223">
    <property type="entry name" value="ATP-BINDING CASSETTE SUB-FAMILY C"/>
    <property type="match status" value="1"/>
</dbReference>
<dbReference type="Gene3D" id="1.20.1560.10">
    <property type="entry name" value="ABC transporter type 1, transmembrane domain"/>
    <property type="match status" value="2"/>
</dbReference>
<dbReference type="CDD" id="cd03250">
    <property type="entry name" value="ABCC_MRP_domain1"/>
    <property type="match status" value="1"/>
</dbReference>
<dbReference type="CDD" id="cd18579">
    <property type="entry name" value="ABC_6TM_ABCC_D1"/>
    <property type="match status" value="1"/>
</dbReference>
<dbReference type="InterPro" id="IPR011527">
    <property type="entry name" value="ABC1_TM_dom"/>
</dbReference>
<evidence type="ECO:0000313" key="11">
    <source>
        <dbReference type="EnsemblMetazoa" id="MDOA002074-PA"/>
    </source>
</evidence>
<dbReference type="RefSeq" id="XP_005177366.2">
    <property type="nucleotide sequence ID" value="XM_005177309.4"/>
</dbReference>
<dbReference type="STRING" id="7370.A0A1I8M7L1"/>
<dbReference type="KEGG" id="mde:101891911"/>
<feature type="transmembrane region" description="Helical" evidence="8">
    <location>
        <begin position="163"/>
        <end position="184"/>
    </location>
</feature>
<dbReference type="CDD" id="cd03244">
    <property type="entry name" value="ABCC_MRP_domain2"/>
    <property type="match status" value="1"/>
</dbReference>
<evidence type="ECO:0000256" key="4">
    <source>
        <dbReference type="ARBA" id="ARBA00022741"/>
    </source>
</evidence>
<keyword evidence="2" id="KW-0813">Transport</keyword>
<feature type="transmembrane region" description="Helical" evidence="8">
    <location>
        <begin position="396"/>
        <end position="419"/>
    </location>
</feature>
<dbReference type="VEuPathDB" id="VectorBase:MDOMA2_002987"/>
<feature type="domain" description="ABC transmembrane type-1" evidence="10">
    <location>
        <begin position="143"/>
        <end position="413"/>
    </location>
</feature>
<feature type="domain" description="ABC transmembrane type-1" evidence="10">
    <location>
        <begin position="776"/>
        <end position="1061"/>
    </location>
</feature>
<dbReference type="RefSeq" id="XP_011296481.2">
    <property type="nucleotide sequence ID" value="XM_011298179.3"/>
</dbReference>
<dbReference type="EnsemblMetazoa" id="MDOA002074-RA">
    <property type="protein sequence ID" value="MDOA002074-PA"/>
    <property type="gene ID" value="MDOA002074"/>
</dbReference>
<dbReference type="Gene3D" id="3.40.50.300">
    <property type="entry name" value="P-loop containing nucleotide triphosphate hydrolases"/>
    <property type="match status" value="2"/>
</dbReference>
<accession>A0A1I8M7L1</accession>